<evidence type="ECO:0000256" key="6">
    <source>
        <dbReference type="ARBA" id="ARBA00022475"/>
    </source>
</evidence>
<evidence type="ECO:0000313" key="22">
    <source>
        <dbReference type="Proteomes" id="UP000032452"/>
    </source>
</evidence>
<feature type="domain" description="AAA" evidence="20">
    <location>
        <begin position="566"/>
        <end position="704"/>
    </location>
</feature>
<dbReference type="EMBL" id="JYON01000009">
    <property type="protein sequence ID" value="KJH71835.1"/>
    <property type="molecule type" value="Genomic_DNA"/>
</dbReference>
<keyword evidence="7" id="KW-0997">Cell inner membrane</keyword>
<accession>A0A0D8ZSX1</accession>
<evidence type="ECO:0000256" key="10">
    <source>
        <dbReference type="ARBA" id="ARBA00022741"/>
    </source>
</evidence>
<dbReference type="STRING" id="1618023.UH38_10660"/>
<evidence type="ECO:0000256" key="4">
    <source>
        <dbReference type="ARBA" id="ARBA00008883"/>
    </source>
</evidence>
<dbReference type="InterPro" id="IPR027417">
    <property type="entry name" value="P-loop_NTPase"/>
</dbReference>
<evidence type="ECO:0000256" key="12">
    <source>
        <dbReference type="ARBA" id="ARBA00022840"/>
    </source>
</evidence>
<dbReference type="InterPro" id="IPR003856">
    <property type="entry name" value="LPS_length_determ_N"/>
</dbReference>
<dbReference type="CDD" id="cd05387">
    <property type="entry name" value="BY-kinase"/>
    <property type="match status" value="1"/>
</dbReference>
<evidence type="ECO:0000313" key="21">
    <source>
        <dbReference type="EMBL" id="KJH71835.1"/>
    </source>
</evidence>
<evidence type="ECO:0000256" key="16">
    <source>
        <dbReference type="ARBA" id="ARBA00051245"/>
    </source>
</evidence>
<feature type="domain" description="Polysaccharide chain length determinant N-terminal" evidence="19">
    <location>
        <begin position="39"/>
        <end position="135"/>
    </location>
</feature>
<proteinExistence type="inferred from homology"/>
<evidence type="ECO:0000256" key="13">
    <source>
        <dbReference type="ARBA" id="ARBA00022989"/>
    </source>
</evidence>
<evidence type="ECO:0000256" key="15">
    <source>
        <dbReference type="ARBA" id="ARBA00023137"/>
    </source>
</evidence>
<evidence type="ECO:0000256" key="17">
    <source>
        <dbReference type="SAM" id="Coils"/>
    </source>
</evidence>
<keyword evidence="22" id="KW-1185">Reference proteome</keyword>
<name>A0A0D8ZSX1_9CYAN</name>
<evidence type="ECO:0000256" key="5">
    <source>
        <dbReference type="ARBA" id="ARBA00011903"/>
    </source>
</evidence>
<feature type="transmembrane region" description="Helical" evidence="18">
    <location>
        <begin position="54"/>
        <end position="74"/>
    </location>
</feature>
<keyword evidence="6" id="KW-1003">Cell membrane</keyword>
<dbReference type="AlphaFoldDB" id="A0A0D8ZSX1"/>
<evidence type="ECO:0000256" key="14">
    <source>
        <dbReference type="ARBA" id="ARBA00023136"/>
    </source>
</evidence>
<comment type="subcellular location">
    <subcellularLocation>
        <location evidence="1">Cell inner membrane</location>
        <topology evidence="1">Multi-pass membrane protein</topology>
    </subcellularLocation>
</comment>
<dbReference type="Pfam" id="PF13614">
    <property type="entry name" value="AAA_31"/>
    <property type="match status" value="1"/>
</dbReference>
<comment type="similarity">
    <text evidence="4">Belongs to the etk/wzc family.</text>
</comment>
<dbReference type="RefSeq" id="WP_052672339.1">
    <property type="nucleotide sequence ID" value="NZ_CAWMDP010000042.1"/>
</dbReference>
<evidence type="ECO:0000256" key="9">
    <source>
        <dbReference type="ARBA" id="ARBA00022692"/>
    </source>
</evidence>
<keyword evidence="14 18" id="KW-0472">Membrane</keyword>
<sequence length="757" mass="84891">MEEQQKTQHLAFEKNGKHLQPSLPIYSNSLANNSDRSDNDLDLRSLLTVMRRRAITIGSVAIAIAVGIGCWTLSREPKYEGTFKLLVEPVTTENKLDELTQIPGISNINLQQQGLDYDTQVQVLISPELMEPIIARLAQRYPDIDYKSMLEDLAIERFEATKILEVSYRATQPEQIQFVLEQLAKEYLKYSLAERQTTLRQGIQFVDAQLPEMRSRVNSLQRELQVFRQQYNFIDPEVKAEQLAKQVDEIELQRLDTAKELAETRALYANFQTQSGAALADSPEFYTATSSQERTDTPQALKEAPVYQKLVGQLRDIESQIGADSTRFQDDSPTMIALRQKRENLLPVLRIEAQRILGNKLVELSTTISKLEVRLAQIVQAENKIDRQIEQLPTLARQYTDLQRELKVATESLNRFLEKRESLQIENAQNEIPWQIIAAPKVDDEDPVSPKIARNLILGAIAGIMAGIGAALLTERLDNVFHSPEDLKELTKLPLLGAIPFNKGLKQLTPLAQAKVEKKVDGYKLVLPNINSQQNESYFPFIEAFRSLHTNINFLGSDTPIRSLVVSSAEKGDGKSTVAIQLAQAAASMGQRVLIVDADMRLPQVHLRLNLPNEQGLSNIISTNLPIYEVIQRSPISDNLFAITSGQIPPDPIKLLSSKKMLNIMAEIRQEFDLVVYDTPPILGLADSSIIAKHTDGIVVVVRLAKTDRSVVKQALDGLRLSRANVLGTVVNGVKKHSSSAYNYYYYKGKTPHANSN</sequence>
<comment type="similarity">
    <text evidence="3">Belongs to the CpsD/CapB family.</text>
</comment>
<gene>
    <name evidence="21" type="ORF">UH38_10660</name>
</gene>
<keyword evidence="13 18" id="KW-1133">Transmembrane helix</keyword>
<keyword evidence="17" id="KW-0175">Coiled coil</keyword>
<dbReference type="PATRIC" id="fig|1618023.3.peg.3901"/>
<keyword evidence="15" id="KW-0829">Tyrosine-protein kinase</keyword>
<organism evidence="21 22">
    <name type="scientific">Aliterella atlantica CENA595</name>
    <dbReference type="NCBI Taxonomy" id="1618023"/>
    <lineage>
        <taxon>Bacteria</taxon>
        <taxon>Bacillati</taxon>
        <taxon>Cyanobacteriota</taxon>
        <taxon>Cyanophyceae</taxon>
        <taxon>Chroococcidiopsidales</taxon>
        <taxon>Aliterellaceae</taxon>
        <taxon>Aliterella</taxon>
    </lineage>
</organism>
<keyword evidence="11 21" id="KW-0418">Kinase</keyword>
<evidence type="ECO:0000256" key="8">
    <source>
        <dbReference type="ARBA" id="ARBA00022679"/>
    </source>
</evidence>
<feature type="coiled-coil region" evidence="17">
    <location>
        <begin position="378"/>
        <end position="426"/>
    </location>
</feature>
<dbReference type="EC" id="2.7.10.2" evidence="5"/>
<evidence type="ECO:0000256" key="2">
    <source>
        <dbReference type="ARBA" id="ARBA00006683"/>
    </source>
</evidence>
<comment type="catalytic activity">
    <reaction evidence="16">
        <text>L-tyrosyl-[protein] + ATP = O-phospho-L-tyrosyl-[protein] + ADP + H(+)</text>
        <dbReference type="Rhea" id="RHEA:10596"/>
        <dbReference type="Rhea" id="RHEA-COMP:10136"/>
        <dbReference type="Rhea" id="RHEA-COMP:20101"/>
        <dbReference type="ChEBI" id="CHEBI:15378"/>
        <dbReference type="ChEBI" id="CHEBI:30616"/>
        <dbReference type="ChEBI" id="CHEBI:46858"/>
        <dbReference type="ChEBI" id="CHEBI:61978"/>
        <dbReference type="ChEBI" id="CHEBI:456216"/>
        <dbReference type="EC" id="2.7.10.2"/>
    </reaction>
</comment>
<protein>
    <recommendedName>
        <fullName evidence="5">non-specific protein-tyrosine kinase</fullName>
        <ecNumber evidence="5">2.7.10.2</ecNumber>
    </recommendedName>
</protein>
<dbReference type="SUPFAM" id="SSF52540">
    <property type="entry name" value="P-loop containing nucleoside triphosphate hydrolases"/>
    <property type="match status" value="1"/>
</dbReference>
<evidence type="ECO:0000259" key="20">
    <source>
        <dbReference type="Pfam" id="PF13614"/>
    </source>
</evidence>
<reference evidence="21 22" key="1">
    <citation type="submission" date="2015-02" db="EMBL/GenBank/DDBJ databases">
        <title>Draft genome of a novel marine cyanobacterium (Chroococcales) isolated from South Atlantic Ocean.</title>
        <authorList>
            <person name="Rigonato J."/>
            <person name="Alvarenga D.O."/>
            <person name="Branco L.H."/>
            <person name="Varani A.M."/>
            <person name="Brandini F.P."/>
            <person name="Fiore M.F."/>
        </authorList>
    </citation>
    <scope>NUCLEOTIDE SEQUENCE [LARGE SCALE GENOMIC DNA]</scope>
    <source>
        <strain evidence="21 22">CENA595</strain>
    </source>
</reference>
<dbReference type="Pfam" id="PF02706">
    <property type="entry name" value="Wzz"/>
    <property type="match status" value="1"/>
</dbReference>
<dbReference type="OrthoDB" id="580971at2"/>
<dbReference type="GO" id="GO:0005886">
    <property type="term" value="C:plasma membrane"/>
    <property type="evidence" value="ECO:0007669"/>
    <property type="project" value="UniProtKB-SubCell"/>
</dbReference>
<evidence type="ECO:0000256" key="7">
    <source>
        <dbReference type="ARBA" id="ARBA00022519"/>
    </source>
</evidence>
<dbReference type="Gene3D" id="3.40.50.300">
    <property type="entry name" value="P-loop containing nucleotide triphosphate hydrolases"/>
    <property type="match status" value="1"/>
</dbReference>
<dbReference type="InterPro" id="IPR025669">
    <property type="entry name" value="AAA_dom"/>
</dbReference>
<dbReference type="InterPro" id="IPR005702">
    <property type="entry name" value="Wzc-like_C"/>
</dbReference>
<evidence type="ECO:0000256" key="1">
    <source>
        <dbReference type="ARBA" id="ARBA00004429"/>
    </source>
</evidence>
<evidence type="ECO:0000259" key="19">
    <source>
        <dbReference type="Pfam" id="PF02706"/>
    </source>
</evidence>
<keyword evidence="9 18" id="KW-0812">Transmembrane</keyword>
<dbReference type="Proteomes" id="UP000032452">
    <property type="component" value="Unassembled WGS sequence"/>
</dbReference>
<dbReference type="PANTHER" id="PTHR32309:SF13">
    <property type="entry name" value="FERRIC ENTEROBACTIN TRANSPORT PROTEIN FEPE"/>
    <property type="match status" value="1"/>
</dbReference>
<keyword evidence="10" id="KW-0547">Nucleotide-binding</keyword>
<dbReference type="InterPro" id="IPR050445">
    <property type="entry name" value="Bact_polysacc_biosynth/exp"/>
</dbReference>
<comment type="similarity">
    <text evidence="2">Belongs to the CpsC/CapA family.</text>
</comment>
<dbReference type="NCBIfam" id="TIGR01007">
    <property type="entry name" value="eps_fam"/>
    <property type="match status" value="1"/>
</dbReference>
<dbReference type="PANTHER" id="PTHR32309">
    <property type="entry name" value="TYROSINE-PROTEIN KINASE"/>
    <property type="match status" value="1"/>
</dbReference>
<feature type="coiled-coil region" evidence="17">
    <location>
        <begin position="210"/>
        <end position="260"/>
    </location>
</feature>
<keyword evidence="8" id="KW-0808">Transferase</keyword>
<evidence type="ECO:0000256" key="11">
    <source>
        <dbReference type="ARBA" id="ARBA00022777"/>
    </source>
</evidence>
<dbReference type="GO" id="GO:0005524">
    <property type="term" value="F:ATP binding"/>
    <property type="evidence" value="ECO:0007669"/>
    <property type="project" value="UniProtKB-KW"/>
</dbReference>
<comment type="caution">
    <text evidence="21">The sequence shown here is derived from an EMBL/GenBank/DDBJ whole genome shotgun (WGS) entry which is preliminary data.</text>
</comment>
<evidence type="ECO:0000256" key="18">
    <source>
        <dbReference type="SAM" id="Phobius"/>
    </source>
</evidence>
<evidence type="ECO:0000256" key="3">
    <source>
        <dbReference type="ARBA" id="ARBA00007316"/>
    </source>
</evidence>
<keyword evidence="12" id="KW-0067">ATP-binding</keyword>
<dbReference type="GO" id="GO:0004715">
    <property type="term" value="F:non-membrane spanning protein tyrosine kinase activity"/>
    <property type="evidence" value="ECO:0007669"/>
    <property type="project" value="UniProtKB-EC"/>
</dbReference>